<dbReference type="PANTHER" id="PTHR11360">
    <property type="entry name" value="MONOCARBOXYLATE TRANSPORTER"/>
    <property type="match status" value="1"/>
</dbReference>
<dbReference type="InterPro" id="IPR050327">
    <property type="entry name" value="Proton-linked_MCT"/>
</dbReference>
<feature type="transmembrane region" description="Helical" evidence="1">
    <location>
        <begin position="46"/>
        <end position="66"/>
    </location>
</feature>
<keyword evidence="1" id="KW-0472">Membrane</keyword>
<evidence type="ECO:0000313" key="3">
    <source>
        <dbReference type="Proteomes" id="UP000271974"/>
    </source>
</evidence>
<keyword evidence="3" id="KW-1185">Reference proteome</keyword>
<name>A0A3S0ZH26_ELYCH</name>
<feature type="transmembrane region" description="Helical" evidence="1">
    <location>
        <begin position="12"/>
        <end position="34"/>
    </location>
</feature>
<dbReference type="AlphaFoldDB" id="A0A3S0ZH26"/>
<keyword evidence="1" id="KW-0812">Transmembrane</keyword>
<organism evidence="2 3">
    <name type="scientific">Elysia chlorotica</name>
    <name type="common">Eastern emerald elysia</name>
    <name type="synonym">Sea slug</name>
    <dbReference type="NCBI Taxonomy" id="188477"/>
    <lineage>
        <taxon>Eukaryota</taxon>
        <taxon>Metazoa</taxon>
        <taxon>Spiralia</taxon>
        <taxon>Lophotrochozoa</taxon>
        <taxon>Mollusca</taxon>
        <taxon>Gastropoda</taxon>
        <taxon>Heterobranchia</taxon>
        <taxon>Euthyneura</taxon>
        <taxon>Panpulmonata</taxon>
        <taxon>Sacoglossa</taxon>
        <taxon>Placobranchoidea</taxon>
        <taxon>Plakobranchidae</taxon>
        <taxon>Elysia</taxon>
    </lineage>
</organism>
<feature type="non-terminal residue" evidence="2">
    <location>
        <position position="102"/>
    </location>
</feature>
<evidence type="ECO:0000256" key="1">
    <source>
        <dbReference type="SAM" id="Phobius"/>
    </source>
</evidence>
<proteinExistence type="predicted"/>
<protein>
    <recommendedName>
        <fullName evidence="4">Major facilitator superfamily (MFS) profile domain-containing protein</fullName>
    </recommendedName>
</protein>
<evidence type="ECO:0000313" key="2">
    <source>
        <dbReference type="EMBL" id="RUS77473.1"/>
    </source>
</evidence>
<comment type="caution">
    <text evidence="2">The sequence shown here is derived from an EMBL/GenBank/DDBJ whole genome shotgun (WGS) entry which is preliminary data.</text>
</comment>
<sequence>GRSEKDAGWAWVVLFASAASLFIFVVLSSSIGFFQVEIMEDLGVGSGPISIMSALALGQSSLLGPVSGLLSSLLSVRVTVYLGVSLYSGGLVLASFSQSLPS</sequence>
<dbReference type="PANTHER" id="PTHR11360:SF284">
    <property type="entry name" value="EG:103B4.3 PROTEIN-RELATED"/>
    <property type="match status" value="1"/>
</dbReference>
<evidence type="ECO:0008006" key="4">
    <source>
        <dbReference type="Google" id="ProtNLM"/>
    </source>
</evidence>
<dbReference type="Proteomes" id="UP000271974">
    <property type="component" value="Unassembled WGS sequence"/>
</dbReference>
<keyword evidence="1" id="KW-1133">Transmembrane helix</keyword>
<gene>
    <name evidence="2" type="ORF">EGW08_014779</name>
</gene>
<dbReference type="EMBL" id="RQTK01000578">
    <property type="protein sequence ID" value="RUS77473.1"/>
    <property type="molecule type" value="Genomic_DNA"/>
</dbReference>
<dbReference type="OrthoDB" id="6160040at2759"/>
<dbReference type="InterPro" id="IPR036259">
    <property type="entry name" value="MFS_trans_sf"/>
</dbReference>
<feature type="non-terminal residue" evidence="2">
    <location>
        <position position="1"/>
    </location>
</feature>
<dbReference type="GO" id="GO:0008028">
    <property type="term" value="F:monocarboxylic acid transmembrane transporter activity"/>
    <property type="evidence" value="ECO:0007669"/>
    <property type="project" value="TreeGrafter"/>
</dbReference>
<reference evidence="2 3" key="1">
    <citation type="submission" date="2019-01" db="EMBL/GenBank/DDBJ databases">
        <title>A draft genome assembly of the solar-powered sea slug Elysia chlorotica.</title>
        <authorList>
            <person name="Cai H."/>
            <person name="Li Q."/>
            <person name="Fang X."/>
            <person name="Li J."/>
            <person name="Curtis N.E."/>
            <person name="Altenburger A."/>
            <person name="Shibata T."/>
            <person name="Feng M."/>
            <person name="Maeda T."/>
            <person name="Schwartz J.A."/>
            <person name="Shigenobu S."/>
            <person name="Lundholm N."/>
            <person name="Nishiyama T."/>
            <person name="Yang H."/>
            <person name="Hasebe M."/>
            <person name="Li S."/>
            <person name="Pierce S.K."/>
            <person name="Wang J."/>
        </authorList>
    </citation>
    <scope>NUCLEOTIDE SEQUENCE [LARGE SCALE GENOMIC DNA]</scope>
    <source>
        <strain evidence="2">EC2010</strain>
        <tissue evidence="2">Whole organism of an adult</tissue>
    </source>
</reference>
<feature type="transmembrane region" description="Helical" evidence="1">
    <location>
        <begin position="78"/>
        <end position="96"/>
    </location>
</feature>
<dbReference type="Gene3D" id="1.20.1250.20">
    <property type="entry name" value="MFS general substrate transporter like domains"/>
    <property type="match status" value="1"/>
</dbReference>
<dbReference type="SUPFAM" id="SSF103473">
    <property type="entry name" value="MFS general substrate transporter"/>
    <property type="match status" value="1"/>
</dbReference>
<accession>A0A3S0ZH26</accession>